<evidence type="ECO:0000259" key="3">
    <source>
        <dbReference type="PROSITE" id="PS51159"/>
    </source>
</evidence>
<dbReference type="AlphaFoldDB" id="A0ABD2NIA4"/>
<accession>A0ABD2NIA4</accession>
<dbReference type="InterPro" id="IPR005036">
    <property type="entry name" value="CBM21_dom"/>
</dbReference>
<protein>
    <recommendedName>
        <fullName evidence="3">CBM21 domain-containing protein</fullName>
    </recommendedName>
</protein>
<dbReference type="Gene3D" id="2.60.40.2440">
    <property type="entry name" value="Carbohydrate binding type-21 domain"/>
    <property type="match status" value="1"/>
</dbReference>
<dbReference type="Pfam" id="PF03370">
    <property type="entry name" value="CBM_21"/>
    <property type="match status" value="1"/>
</dbReference>
<dbReference type="PIRSF" id="PIRSF038207">
    <property type="entry name" value="PP1_GT_animal"/>
    <property type="match status" value="1"/>
</dbReference>
<feature type="domain" description="CBM21" evidence="3">
    <location>
        <begin position="153"/>
        <end position="267"/>
    </location>
</feature>
<evidence type="ECO:0000256" key="2">
    <source>
        <dbReference type="ARBA" id="ARBA00023277"/>
    </source>
</evidence>
<dbReference type="GO" id="GO:0005977">
    <property type="term" value="P:glycogen metabolic process"/>
    <property type="evidence" value="ECO:0007669"/>
    <property type="project" value="UniProtKB-KW"/>
</dbReference>
<keyword evidence="2" id="KW-0119">Carbohydrate metabolism</keyword>
<evidence type="ECO:0000313" key="4">
    <source>
        <dbReference type="EMBL" id="KAL3278305.1"/>
    </source>
</evidence>
<gene>
    <name evidence="4" type="ORF">HHI36_013638</name>
</gene>
<reference evidence="4 5" key="1">
    <citation type="journal article" date="2021" name="BMC Biol.">
        <title>Horizontally acquired antibacterial genes associated with adaptive radiation of ladybird beetles.</title>
        <authorList>
            <person name="Li H.S."/>
            <person name="Tang X.F."/>
            <person name="Huang Y.H."/>
            <person name="Xu Z.Y."/>
            <person name="Chen M.L."/>
            <person name="Du X.Y."/>
            <person name="Qiu B.Y."/>
            <person name="Chen P.T."/>
            <person name="Zhang W."/>
            <person name="Slipinski A."/>
            <person name="Escalona H.E."/>
            <person name="Waterhouse R.M."/>
            <person name="Zwick A."/>
            <person name="Pang H."/>
        </authorList>
    </citation>
    <scope>NUCLEOTIDE SEQUENCE [LARGE SCALE GENOMIC DNA]</scope>
    <source>
        <strain evidence="4">SYSU2018</strain>
    </source>
</reference>
<evidence type="ECO:0000313" key="5">
    <source>
        <dbReference type="Proteomes" id="UP001516400"/>
    </source>
</evidence>
<keyword evidence="5" id="KW-1185">Reference proteome</keyword>
<dbReference type="PANTHER" id="PTHR12307">
    <property type="entry name" value="PROTEIN PHOSPHATASE 1 REGULATORY SUBUNIT"/>
    <property type="match status" value="1"/>
</dbReference>
<dbReference type="InterPro" id="IPR050782">
    <property type="entry name" value="PP1_regulatory_subunit_3"/>
</dbReference>
<dbReference type="PANTHER" id="PTHR12307:SF48">
    <property type="entry name" value="PROTEIN PHOSPHATASE 1 REGULATORY SUBUNIT"/>
    <property type="match status" value="1"/>
</dbReference>
<sequence>ERIILSMMLVSHSPPVFSHSPPTGFLSQNFSSLRGSFSVPRLQRATSFPAKNPSKMPTVPRRPILVIRTPEETSSDEDPISPTKIKKKVVFADDKGMTLTHVRMMTEPSNVPPMWSKRFLAEVTQGISTEPIVSNNHWEIMFPQPASDYIKFRHKLDAQKVSLENIMIKDNGKHVVGTIKVANLSFEKTIFIRSSCDDWISHDNVMCTYVPNTLPSSTSTAAYVLHDTFTFDLDLPSKSRRLEFCICYKCNETEYWDNNDNKNYLLLNRIYLLPRANSSDSFLKTQEKTNDTKTNGFASYIEATQTKMDSWSEFASWTHLENSTPYW</sequence>
<name>A0ABD2NIA4_9CUCU</name>
<dbReference type="PROSITE" id="PS51159">
    <property type="entry name" value="CBM21"/>
    <property type="match status" value="1"/>
</dbReference>
<dbReference type="Proteomes" id="UP001516400">
    <property type="component" value="Unassembled WGS sequence"/>
</dbReference>
<comment type="caution">
    <text evidence="4">The sequence shown here is derived from an EMBL/GenBank/DDBJ whole genome shotgun (WGS) entry which is preliminary data.</text>
</comment>
<evidence type="ECO:0000256" key="1">
    <source>
        <dbReference type="ARBA" id="ARBA00022600"/>
    </source>
</evidence>
<dbReference type="InterPro" id="IPR038175">
    <property type="entry name" value="CBM21_dom_sf"/>
</dbReference>
<dbReference type="InterPro" id="IPR017434">
    <property type="entry name" value="Pase-1_reg-su_3B/C/D_met"/>
</dbReference>
<keyword evidence="1" id="KW-0321">Glycogen metabolism</keyword>
<dbReference type="EMBL" id="JABFTP020000103">
    <property type="protein sequence ID" value="KAL3278305.1"/>
    <property type="molecule type" value="Genomic_DNA"/>
</dbReference>
<organism evidence="4 5">
    <name type="scientific">Cryptolaemus montrouzieri</name>
    <dbReference type="NCBI Taxonomy" id="559131"/>
    <lineage>
        <taxon>Eukaryota</taxon>
        <taxon>Metazoa</taxon>
        <taxon>Ecdysozoa</taxon>
        <taxon>Arthropoda</taxon>
        <taxon>Hexapoda</taxon>
        <taxon>Insecta</taxon>
        <taxon>Pterygota</taxon>
        <taxon>Neoptera</taxon>
        <taxon>Endopterygota</taxon>
        <taxon>Coleoptera</taxon>
        <taxon>Polyphaga</taxon>
        <taxon>Cucujiformia</taxon>
        <taxon>Coccinelloidea</taxon>
        <taxon>Coccinellidae</taxon>
        <taxon>Scymninae</taxon>
        <taxon>Scymnini</taxon>
        <taxon>Cryptolaemus</taxon>
    </lineage>
</organism>
<feature type="non-terminal residue" evidence="4">
    <location>
        <position position="1"/>
    </location>
</feature>
<proteinExistence type="predicted"/>